<dbReference type="AlphaFoldDB" id="M2U2H2"/>
<dbReference type="InterPro" id="IPR016161">
    <property type="entry name" value="Ald_DH/histidinol_DH"/>
</dbReference>
<dbReference type="PATRIC" id="fig|1234595.3.peg.2680"/>
<dbReference type="InterPro" id="IPR015590">
    <property type="entry name" value="Aldehyde_DH_dom"/>
</dbReference>
<organism evidence="4 5">
    <name type="scientific">Pacificimonas flava</name>
    <dbReference type="NCBI Taxonomy" id="1234595"/>
    <lineage>
        <taxon>Bacteria</taxon>
        <taxon>Pseudomonadati</taxon>
        <taxon>Pseudomonadota</taxon>
        <taxon>Alphaproteobacteria</taxon>
        <taxon>Sphingomonadales</taxon>
        <taxon>Sphingosinicellaceae</taxon>
        <taxon>Pacificimonas</taxon>
    </lineage>
</organism>
<comment type="caution">
    <text evidence="4">The sequence shown here is derived from an EMBL/GenBank/DDBJ whole genome shotgun (WGS) entry which is preliminary data.</text>
</comment>
<evidence type="ECO:0000259" key="3">
    <source>
        <dbReference type="Pfam" id="PF00171"/>
    </source>
</evidence>
<dbReference type="InterPro" id="IPR016163">
    <property type="entry name" value="Ald_DH_C"/>
</dbReference>
<evidence type="ECO:0000256" key="1">
    <source>
        <dbReference type="ARBA" id="ARBA00009986"/>
    </source>
</evidence>
<name>M2U2H2_9SPHN</name>
<accession>M2U2H2</accession>
<comment type="similarity">
    <text evidence="1">Belongs to the aldehyde dehydrogenase family.</text>
</comment>
<dbReference type="GO" id="GO:0016620">
    <property type="term" value="F:oxidoreductase activity, acting on the aldehyde or oxo group of donors, NAD or NADP as acceptor"/>
    <property type="evidence" value="ECO:0007669"/>
    <property type="project" value="InterPro"/>
</dbReference>
<dbReference type="FunFam" id="3.40.605.10:FF:000007">
    <property type="entry name" value="NAD/NADP-dependent betaine aldehyde dehydrogenase"/>
    <property type="match status" value="1"/>
</dbReference>
<evidence type="ECO:0000256" key="2">
    <source>
        <dbReference type="ARBA" id="ARBA00023002"/>
    </source>
</evidence>
<dbReference type="PANTHER" id="PTHR42804">
    <property type="entry name" value="ALDEHYDE DEHYDROGENASE"/>
    <property type="match status" value="1"/>
</dbReference>
<keyword evidence="5" id="KW-1185">Reference proteome</keyword>
<evidence type="ECO:0000313" key="4">
    <source>
        <dbReference type="EMBL" id="EMD82023.1"/>
    </source>
</evidence>
<feature type="domain" description="Aldehyde dehydrogenase" evidence="3">
    <location>
        <begin position="63"/>
        <end position="520"/>
    </location>
</feature>
<dbReference type="Proteomes" id="UP000011717">
    <property type="component" value="Unassembled WGS sequence"/>
</dbReference>
<dbReference type="Pfam" id="PF00171">
    <property type="entry name" value="Aldedh"/>
    <property type="match status" value="1"/>
</dbReference>
<dbReference type="Gene3D" id="3.40.605.10">
    <property type="entry name" value="Aldehyde Dehydrogenase, Chain A, domain 1"/>
    <property type="match status" value="1"/>
</dbReference>
<sequence length="530" mass="56271">MSTLSTSENRTLSTSAAFRRFPLAISDRCRRHARRATLTLKTEPKAGGTVMRDYTKFYIGGEWVEPAAGAKTLDVINPATEESAGKIAMGGKADVDKAVAAAKQAFASFGRSSREDRLELLGAIMGEYQKRQDDIARAITEEMGAPSWLATSAQAAMGMAHFNTAMEVLKRYTFEEPRGTTVIAKEPIGVCGFITPWNWPINQMACKIAPALAVGCTIVLKPSEVAPFSAYLLAEVLDAAGVPKGVFNLVNGDGPTVGSAISSHPDVDMVSFTGSTRAGIAVAQDAAPTVKRVHQELGGKSPNILVDDDGFGEAVSRGISGVMMNSGQSCNAPTRMFVPAARMEEAKTVAAKTAEGWAPGDPNGNSRMGPVVSETQWDKIQGLIQKGIEEGAELVTGGTGRPDGLDKGYYVKPTVFANVTNDMTIAREEIFGPVVSILGYDDLDIAIEQGNDTPYGLAAYVQAKDLGTARDIARKLRAGQVNINGAGVDFTAPFGGYKQSGNGREWGDHAFAEFLETKAILGFEQKQAAE</sequence>
<dbReference type="CDD" id="cd07138">
    <property type="entry name" value="ALDH_CddD_SSP0762"/>
    <property type="match status" value="1"/>
</dbReference>
<gene>
    <name evidence="4" type="ORF">C725_2679</name>
</gene>
<protein>
    <submittedName>
        <fullName evidence="4">Aldehyde dehydrogenase</fullName>
    </submittedName>
</protein>
<dbReference type="EMBL" id="AMRV01000011">
    <property type="protein sequence ID" value="EMD82023.1"/>
    <property type="molecule type" value="Genomic_DNA"/>
</dbReference>
<keyword evidence="2" id="KW-0560">Oxidoreductase</keyword>
<proteinExistence type="inferred from homology"/>
<dbReference type="SUPFAM" id="SSF53720">
    <property type="entry name" value="ALDH-like"/>
    <property type="match status" value="1"/>
</dbReference>
<reference evidence="4 5" key="1">
    <citation type="journal article" date="2013" name="Genome Announc.">
        <title>Draft Genome Sequence of Strain JLT2015T, Belonging to the Family Sphingomonadaceae of the Alphaproteobacteria.</title>
        <authorList>
            <person name="Tang K."/>
            <person name="Liu K."/>
            <person name="Li S."/>
            <person name="Jiao N."/>
        </authorList>
    </citation>
    <scope>NUCLEOTIDE SEQUENCE [LARGE SCALE GENOMIC DNA]</scope>
    <source>
        <strain evidence="4 5">JLT2015</strain>
    </source>
</reference>
<dbReference type="PANTHER" id="PTHR42804:SF1">
    <property type="entry name" value="ALDEHYDE DEHYDROGENASE-RELATED"/>
    <property type="match status" value="1"/>
</dbReference>
<evidence type="ECO:0000313" key="5">
    <source>
        <dbReference type="Proteomes" id="UP000011717"/>
    </source>
</evidence>
<dbReference type="Gene3D" id="3.40.309.10">
    <property type="entry name" value="Aldehyde Dehydrogenase, Chain A, domain 2"/>
    <property type="match status" value="1"/>
</dbReference>
<dbReference type="InterPro" id="IPR016162">
    <property type="entry name" value="Ald_DH_N"/>
</dbReference>